<organism evidence="2 3">
    <name type="scientific">Streptococcus pantholopis</name>
    <dbReference type="NCBI Taxonomy" id="1811193"/>
    <lineage>
        <taxon>Bacteria</taxon>
        <taxon>Bacillati</taxon>
        <taxon>Bacillota</taxon>
        <taxon>Bacilli</taxon>
        <taxon>Lactobacillales</taxon>
        <taxon>Streptococcaceae</taxon>
        <taxon>Streptococcus</taxon>
    </lineage>
</organism>
<dbReference type="EMBL" id="CP014699">
    <property type="protein sequence ID" value="AND79765.1"/>
    <property type="molecule type" value="Genomic_DNA"/>
</dbReference>
<accession>A0A172Q8P3</accession>
<keyword evidence="1" id="KW-1133">Transmembrane helix</keyword>
<evidence type="ECO:0000313" key="3">
    <source>
        <dbReference type="Proteomes" id="UP000077317"/>
    </source>
</evidence>
<keyword evidence="1" id="KW-0472">Membrane</keyword>
<keyword evidence="3" id="KW-1185">Reference proteome</keyword>
<evidence type="ECO:0000256" key="1">
    <source>
        <dbReference type="SAM" id="Phobius"/>
    </source>
</evidence>
<reference evidence="3" key="2">
    <citation type="submission" date="2016-03" db="EMBL/GenBank/DDBJ databases">
        <title>Streptococcus antelopensis sp. nov., isolated from the feces of the Tibetan antelope (Pantholops hodgsonii) in Hoh Xil National Nature Reserve, Qinghai, China.</title>
        <authorList>
            <person name="Bai X."/>
        </authorList>
    </citation>
    <scope>NUCLEOTIDE SEQUENCE [LARGE SCALE GENOMIC DNA]</scope>
    <source>
        <strain evidence="3">TA 26</strain>
    </source>
</reference>
<keyword evidence="1" id="KW-0812">Transmembrane</keyword>
<name>A0A172Q8P3_9STRE</name>
<feature type="transmembrane region" description="Helical" evidence="1">
    <location>
        <begin position="53"/>
        <end position="73"/>
    </location>
</feature>
<evidence type="ECO:0000313" key="2">
    <source>
        <dbReference type="EMBL" id="AND79765.1"/>
    </source>
</evidence>
<dbReference type="RefSeq" id="WP_067063414.1">
    <property type="nucleotide sequence ID" value="NZ_CP014699.1"/>
</dbReference>
<gene>
    <name evidence="2" type="ORF">A0O21_06860</name>
</gene>
<reference evidence="2 3" key="1">
    <citation type="journal article" date="2016" name="Int. J. Syst. Evol. Microbiol.">
        <title>Streptococcuspantholopis sp. nov., isolated from faeces of the Tibetan antelope (Pantholops hodgsonii).</title>
        <authorList>
            <person name="Bai X."/>
            <person name="Xiong Y."/>
            <person name="Lu S."/>
            <person name="Jin D."/>
            <person name="Lai X."/>
            <person name="Yang J."/>
            <person name="Niu L."/>
            <person name="Hu S."/>
            <person name="Meng X."/>
            <person name="Pu J."/>
            <person name="Ye C."/>
            <person name="Xu J."/>
        </authorList>
    </citation>
    <scope>NUCLEOTIDE SEQUENCE [LARGE SCALE GENOMIC DNA]</scope>
    <source>
        <strain evidence="2 3">TA 26</strain>
    </source>
</reference>
<dbReference type="KEGG" id="spat:A0O21_06860"/>
<proteinExistence type="predicted"/>
<dbReference type="Proteomes" id="UP000077317">
    <property type="component" value="Chromosome"/>
</dbReference>
<feature type="transmembrane region" description="Helical" evidence="1">
    <location>
        <begin position="20"/>
        <end position="41"/>
    </location>
</feature>
<protein>
    <submittedName>
        <fullName evidence="2">Uncharacterized protein</fullName>
    </submittedName>
</protein>
<dbReference type="AlphaFoldDB" id="A0A172Q8P3"/>
<sequence length="75" mass="8258">MENKIENLVDNGLESISASLRFLNLILGILLVIITGIYLLFLGKKEKKDRRLTALICLLVGCLAVLSAVFQVANQ</sequence>